<dbReference type="Gene3D" id="3.40.50.720">
    <property type="entry name" value="NAD(P)-binding Rossmann-like Domain"/>
    <property type="match status" value="1"/>
</dbReference>
<dbReference type="PRINTS" id="PR00081">
    <property type="entry name" value="GDHRDH"/>
</dbReference>
<keyword evidence="2" id="KW-0560">Oxidoreductase</keyword>
<dbReference type="Pfam" id="PF13561">
    <property type="entry name" value="adh_short_C2"/>
    <property type="match status" value="1"/>
</dbReference>
<dbReference type="GO" id="GO:0016491">
    <property type="term" value="F:oxidoreductase activity"/>
    <property type="evidence" value="ECO:0007669"/>
    <property type="project" value="UniProtKB-KW"/>
</dbReference>
<evidence type="ECO:0000256" key="1">
    <source>
        <dbReference type="ARBA" id="ARBA00006484"/>
    </source>
</evidence>
<dbReference type="Proteomes" id="UP000243053">
    <property type="component" value="Unassembled WGS sequence"/>
</dbReference>
<dbReference type="InterPro" id="IPR051122">
    <property type="entry name" value="SDR_DHRS6-like"/>
</dbReference>
<evidence type="ECO:0000313" key="4">
    <source>
        <dbReference type="Proteomes" id="UP000243053"/>
    </source>
</evidence>
<accession>A0A1Y5E726</accession>
<protein>
    <recommendedName>
        <fullName evidence="5">3-oxoacyl-[acyl-carrier-protein] reductase</fullName>
    </recommendedName>
</protein>
<evidence type="ECO:0000313" key="3">
    <source>
        <dbReference type="EMBL" id="OUR76805.1"/>
    </source>
</evidence>
<dbReference type="PANTHER" id="PTHR43477">
    <property type="entry name" value="DIHYDROANTICAPSIN 7-DEHYDROGENASE"/>
    <property type="match status" value="1"/>
</dbReference>
<dbReference type="SUPFAM" id="SSF51735">
    <property type="entry name" value="NAD(P)-binding Rossmann-fold domains"/>
    <property type="match status" value="1"/>
</dbReference>
<organism evidence="3 4">
    <name type="scientific">Colwellia psychrerythraea</name>
    <name type="common">Vibrio psychroerythus</name>
    <dbReference type="NCBI Taxonomy" id="28229"/>
    <lineage>
        <taxon>Bacteria</taxon>
        <taxon>Pseudomonadati</taxon>
        <taxon>Pseudomonadota</taxon>
        <taxon>Gammaproteobacteria</taxon>
        <taxon>Alteromonadales</taxon>
        <taxon>Colwelliaceae</taxon>
        <taxon>Colwellia</taxon>
    </lineage>
</organism>
<dbReference type="AlphaFoldDB" id="A0A1Y5E726"/>
<dbReference type="FunFam" id="3.40.50.720:FF:000084">
    <property type="entry name" value="Short-chain dehydrogenase reductase"/>
    <property type="match status" value="1"/>
</dbReference>
<evidence type="ECO:0008006" key="5">
    <source>
        <dbReference type="Google" id="ProtNLM"/>
    </source>
</evidence>
<dbReference type="PANTHER" id="PTHR43477:SF1">
    <property type="entry name" value="DIHYDROANTICAPSIN 7-DEHYDROGENASE"/>
    <property type="match status" value="1"/>
</dbReference>
<gene>
    <name evidence="3" type="ORF">A9Q75_16025</name>
</gene>
<dbReference type="InterPro" id="IPR036291">
    <property type="entry name" value="NAD(P)-bd_dom_sf"/>
</dbReference>
<dbReference type="EMBL" id="MAAF01000096">
    <property type="protein sequence ID" value="OUR76805.1"/>
    <property type="molecule type" value="Genomic_DNA"/>
</dbReference>
<reference evidence="4" key="1">
    <citation type="journal article" date="2017" name="Proc. Natl. Acad. Sci. U.S.A.">
        <title>Simulation of Deepwater Horizon oil plume reveals substrate specialization within a complex community of hydrocarbon degraders.</title>
        <authorList>
            <person name="Hu P."/>
            <person name="Dubinsky E.A."/>
            <person name="Probst A.J."/>
            <person name="Wang J."/>
            <person name="Sieber C.M.K."/>
            <person name="Tom L.M."/>
            <person name="Gardinali P."/>
            <person name="Banfield J.F."/>
            <person name="Atlas R.M."/>
            <person name="Andersen G.L."/>
        </authorList>
    </citation>
    <scope>NUCLEOTIDE SEQUENCE [LARGE SCALE GENOMIC DNA]</scope>
</reference>
<comment type="caution">
    <text evidence="3">The sequence shown here is derived from an EMBL/GenBank/DDBJ whole genome shotgun (WGS) entry which is preliminary data.</text>
</comment>
<name>A0A1Y5E726_COLPS</name>
<comment type="similarity">
    <text evidence="1">Belongs to the short-chain dehydrogenases/reductases (SDR) family.</text>
</comment>
<evidence type="ECO:0000256" key="2">
    <source>
        <dbReference type="ARBA" id="ARBA00023002"/>
    </source>
</evidence>
<dbReference type="CDD" id="cd05233">
    <property type="entry name" value="SDR_c"/>
    <property type="match status" value="1"/>
</dbReference>
<proteinExistence type="inferred from homology"/>
<dbReference type="PRINTS" id="PR00080">
    <property type="entry name" value="SDRFAMILY"/>
</dbReference>
<sequence>MHNFKNKHVLITGGTSGIGLTIAENFYQAGAHVTIIGRSKDKLAKLVRFTTLCIDLNDQQSVLQLKNQITQPVDHLINNAAIAEFTEFSSCSVKQLNNHIAVNLVAPFLITQQVLPFMSKGSSILNISSYFSNRMLHDRPSSMYSLTKGGLDSLTKALAFELGPKKIRVNAIAPGSVNTPLFIANMEKLNTQQRQKFNERISHLYPLNRIGSTEDIANIALFISSPMAEWMTGSIIKIDGGLTTH</sequence>
<dbReference type="InterPro" id="IPR002347">
    <property type="entry name" value="SDR_fam"/>
</dbReference>